<name>A0A5J5EGX6_9PEZI</name>
<evidence type="ECO:0000256" key="1">
    <source>
        <dbReference type="SAM" id="MobiDB-lite"/>
    </source>
</evidence>
<organism evidence="2 3">
    <name type="scientific">Sphaerosporella brunnea</name>
    <dbReference type="NCBI Taxonomy" id="1250544"/>
    <lineage>
        <taxon>Eukaryota</taxon>
        <taxon>Fungi</taxon>
        <taxon>Dikarya</taxon>
        <taxon>Ascomycota</taxon>
        <taxon>Pezizomycotina</taxon>
        <taxon>Pezizomycetes</taxon>
        <taxon>Pezizales</taxon>
        <taxon>Pyronemataceae</taxon>
        <taxon>Sphaerosporella</taxon>
    </lineage>
</organism>
<proteinExistence type="predicted"/>
<evidence type="ECO:0000313" key="2">
    <source>
        <dbReference type="EMBL" id="KAA8894640.1"/>
    </source>
</evidence>
<dbReference type="EMBL" id="VXIS01000322">
    <property type="protein sequence ID" value="KAA8894640.1"/>
    <property type="molecule type" value="Genomic_DNA"/>
</dbReference>
<gene>
    <name evidence="2" type="ORF">FN846DRAFT_999544</name>
</gene>
<accession>A0A5J5EGX6</accession>
<dbReference type="InParanoid" id="A0A5J5EGX6"/>
<comment type="caution">
    <text evidence="2">The sequence shown here is derived from an EMBL/GenBank/DDBJ whole genome shotgun (WGS) entry which is preliminary data.</text>
</comment>
<keyword evidence="3" id="KW-1185">Reference proteome</keyword>
<feature type="region of interest" description="Disordered" evidence="1">
    <location>
        <begin position="188"/>
        <end position="207"/>
    </location>
</feature>
<protein>
    <submittedName>
        <fullName evidence="2">Uncharacterized protein</fullName>
    </submittedName>
</protein>
<dbReference type="AlphaFoldDB" id="A0A5J5EGX6"/>
<evidence type="ECO:0000313" key="3">
    <source>
        <dbReference type="Proteomes" id="UP000326924"/>
    </source>
</evidence>
<reference evidence="2 3" key="1">
    <citation type="submission" date="2019-09" db="EMBL/GenBank/DDBJ databases">
        <title>Draft genome of the ectomycorrhizal ascomycete Sphaerosporella brunnea.</title>
        <authorList>
            <consortium name="DOE Joint Genome Institute"/>
            <person name="Benucci G.M."/>
            <person name="Marozzi G."/>
            <person name="Antonielli L."/>
            <person name="Sanchez S."/>
            <person name="Marco P."/>
            <person name="Wang X."/>
            <person name="Falini L.B."/>
            <person name="Barry K."/>
            <person name="Haridas S."/>
            <person name="Lipzen A."/>
            <person name="Labutti K."/>
            <person name="Grigoriev I.V."/>
            <person name="Murat C."/>
            <person name="Martin F."/>
            <person name="Albertini E."/>
            <person name="Donnini D."/>
            <person name="Bonito G."/>
        </authorList>
    </citation>
    <scope>NUCLEOTIDE SEQUENCE [LARGE SCALE GENOMIC DNA]</scope>
    <source>
        <strain evidence="2 3">Sb_GMNB300</strain>
    </source>
</reference>
<sequence>MSPKVTLKRIFDDANLVNRTDVILYQDIMRVCRRNGWDEKTGVYQVQMHEHTEWPAFLRTIANGVRLYEIYPELYVQPIDKCRVYTLLDGLFRYAQQNRGASWFCKLTPPPAVQTVIHLTVGWDLSYPAAAPPPPLPHQPVLPASTMEADLELAIHNIQTCVDGLPKVITDIVEAKLDEIFGKRKLQCDSDGGCDDEAEGSAKRTRV</sequence>
<dbReference type="Proteomes" id="UP000326924">
    <property type="component" value="Unassembled WGS sequence"/>
</dbReference>